<keyword evidence="1" id="KW-0378">Hydrolase</keyword>
<dbReference type="GO" id="GO:0008233">
    <property type="term" value="F:peptidase activity"/>
    <property type="evidence" value="ECO:0007669"/>
    <property type="project" value="UniProtKB-KW"/>
</dbReference>
<name>A0A3B1AMC5_9ZZZZ</name>
<accession>A0A3B1AMC5</accession>
<evidence type="ECO:0000313" key="1">
    <source>
        <dbReference type="EMBL" id="VAX01004.1"/>
    </source>
</evidence>
<dbReference type="GO" id="GO:0006508">
    <property type="term" value="P:proteolysis"/>
    <property type="evidence" value="ECO:0007669"/>
    <property type="project" value="UniProtKB-KW"/>
</dbReference>
<feature type="non-terminal residue" evidence="1">
    <location>
        <position position="1"/>
    </location>
</feature>
<keyword evidence="1" id="KW-0645">Protease</keyword>
<dbReference type="AlphaFoldDB" id="A0A3B1AMC5"/>
<dbReference type="EMBL" id="UOFR01000080">
    <property type="protein sequence ID" value="VAX01004.1"/>
    <property type="molecule type" value="Genomic_DNA"/>
</dbReference>
<proteinExistence type="predicted"/>
<organism evidence="1">
    <name type="scientific">hydrothermal vent metagenome</name>
    <dbReference type="NCBI Taxonomy" id="652676"/>
    <lineage>
        <taxon>unclassified sequences</taxon>
        <taxon>metagenomes</taxon>
        <taxon>ecological metagenomes</taxon>
    </lineage>
</organism>
<reference evidence="1" key="1">
    <citation type="submission" date="2018-06" db="EMBL/GenBank/DDBJ databases">
        <authorList>
            <person name="Zhirakovskaya E."/>
        </authorList>
    </citation>
    <scope>NUCLEOTIDE SEQUENCE</scope>
</reference>
<sequence length="39" mass="4194">NGESMDVAPGSGHHVRVPMPAADYQKALIARYLSQDIPT</sequence>
<protein>
    <submittedName>
        <fullName evidence="1">Uncharacterized protease YegQ</fullName>
    </submittedName>
</protein>
<gene>
    <name evidence="1" type="ORF">MNBD_GAMMA21-1125</name>
</gene>